<protein>
    <submittedName>
        <fullName evidence="1">Alkaline ceramidase</fullName>
    </submittedName>
</protein>
<reference evidence="1 2" key="1">
    <citation type="submission" date="2021-03" db="EMBL/GenBank/DDBJ databases">
        <title>Antimicrobial resistance genes in bacteria isolated from Japanese honey, and their potential for conferring macrolide and lincosamide resistance in the American foulbrood pathogen Paenibacillus larvae.</title>
        <authorList>
            <person name="Okamoto M."/>
            <person name="Kumagai M."/>
            <person name="Kanamori H."/>
            <person name="Takamatsu D."/>
        </authorList>
    </citation>
    <scope>NUCLEOTIDE SEQUENCE [LARGE SCALE GENOMIC DNA]</scope>
    <source>
        <strain evidence="1 2">J42TS3</strain>
    </source>
</reference>
<organism evidence="1 2">
    <name type="scientific">Paenibacillus vini</name>
    <dbReference type="NCBI Taxonomy" id="1476024"/>
    <lineage>
        <taxon>Bacteria</taxon>
        <taxon>Bacillati</taxon>
        <taxon>Bacillota</taxon>
        <taxon>Bacilli</taxon>
        <taxon>Bacillales</taxon>
        <taxon>Paenibacillaceae</taxon>
        <taxon>Paenibacillus</taxon>
    </lineage>
</organism>
<proteinExistence type="predicted"/>
<keyword evidence="2" id="KW-1185">Reference proteome</keyword>
<dbReference type="EMBL" id="BOSL01000008">
    <property type="protein sequence ID" value="GIP53844.1"/>
    <property type="molecule type" value="Genomic_DNA"/>
</dbReference>
<dbReference type="RefSeq" id="WP_213655292.1">
    <property type="nucleotide sequence ID" value="NZ_BOSL01000008.1"/>
</dbReference>
<comment type="caution">
    <text evidence="1">The sequence shown here is derived from an EMBL/GenBank/DDBJ whole genome shotgun (WGS) entry which is preliminary data.</text>
</comment>
<evidence type="ECO:0000313" key="1">
    <source>
        <dbReference type="EMBL" id="GIP53844.1"/>
    </source>
</evidence>
<evidence type="ECO:0000313" key="2">
    <source>
        <dbReference type="Proteomes" id="UP000679992"/>
    </source>
</evidence>
<dbReference type="Proteomes" id="UP000679992">
    <property type="component" value="Unassembled WGS sequence"/>
</dbReference>
<sequence>MNYNYRAAFSQTDITPDFPVEMIGRSREKNKVNGIHYPLKAQIVLFEHQNDRYCLIAIDSLGFTTALSNELRERVAEALGTTATNVMLNFSHTHSAPDPLSPLNGQKYYSLLCDRVISCITNALVNLQPCLVSWAVGETDIGENRRDGCSVVDKRLGALQIVNSTTQKSIVMLLRVCAHANILMSHSNKLSSDYFGATREKIAEHYGCPIMMIQGAAGNIKPVGVDKIDGGTTSDVDRIADELLQSATKLRFTPKKITRLHMVETEIQMYSDVPEVDEARQIAEKSGLDATGWLSECEQLRNAGITTQTQNRSIHFLLLNEGSLCGVSDEIFCELSLAVTEQTDDPLLFFNGYTNGCTGYLPNREEWIKGGYETHDSYIIYYMFHGHVMPFRADTAKRLVRAVVDEWKRSN</sequence>
<gene>
    <name evidence="1" type="ORF">J42TS3_28790</name>
</gene>
<accession>A0ABQ4MD39</accession>
<name>A0ABQ4MD39_9BACL</name>